<proteinExistence type="predicted"/>
<organism evidence="2 3">
    <name type="scientific">Sulfitobacter undariae</name>
    <dbReference type="NCBI Taxonomy" id="1563671"/>
    <lineage>
        <taxon>Bacteria</taxon>
        <taxon>Pseudomonadati</taxon>
        <taxon>Pseudomonadota</taxon>
        <taxon>Alphaproteobacteria</taxon>
        <taxon>Rhodobacterales</taxon>
        <taxon>Roseobacteraceae</taxon>
        <taxon>Sulfitobacter</taxon>
    </lineage>
</organism>
<evidence type="ECO:0000259" key="1">
    <source>
        <dbReference type="Pfam" id="PF13403"/>
    </source>
</evidence>
<name>A0A7W6EDB1_9RHOB</name>
<keyword evidence="3" id="KW-1185">Reference proteome</keyword>
<dbReference type="RefSeq" id="WP_246423454.1">
    <property type="nucleotide sequence ID" value="NZ_JACIEI010000028.1"/>
</dbReference>
<dbReference type="AlphaFoldDB" id="A0A7W6EDB1"/>
<dbReference type="Gene3D" id="2.170.16.10">
    <property type="entry name" value="Hedgehog/Intein (Hint) domain"/>
    <property type="match status" value="1"/>
</dbReference>
<reference evidence="2 3" key="1">
    <citation type="submission" date="2020-08" db="EMBL/GenBank/DDBJ databases">
        <title>Genomic Encyclopedia of Type Strains, Phase IV (KMG-IV): sequencing the most valuable type-strain genomes for metagenomic binning, comparative biology and taxonomic classification.</title>
        <authorList>
            <person name="Goeker M."/>
        </authorList>
    </citation>
    <scope>NUCLEOTIDE SEQUENCE [LARGE SCALE GENOMIC DNA]</scope>
    <source>
        <strain evidence="2 3">DSM 102234</strain>
    </source>
</reference>
<evidence type="ECO:0000313" key="2">
    <source>
        <dbReference type="EMBL" id="MBB3996103.1"/>
    </source>
</evidence>
<dbReference type="InterPro" id="IPR028992">
    <property type="entry name" value="Hedgehog/Intein_dom"/>
</dbReference>
<gene>
    <name evidence="2" type="ORF">GGR95_003771</name>
</gene>
<dbReference type="EMBL" id="JACIEI010000028">
    <property type="protein sequence ID" value="MBB3996103.1"/>
    <property type="molecule type" value="Genomic_DNA"/>
</dbReference>
<evidence type="ECO:0000313" key="3">
    <source>
        <dbReference type="Proteomes" id="UP000530268"/>
    </source>
</evidence>
<accession>A0A7W6EDB1</accession>
<protein>
    <recommendedName>
        <fullName evidence="1">Hedgehog/Intein (Hint) domain-containing protein</fullName>
    </recommendedName>
</protein>
<comment type="caution">
    <text evidence="2">The sequence shown here is derived from an EMBL/GenBank/DDBJ whole genome shotgun (WGS) entry which is preliminary data.</text>
</comment>
<sequence length="373" mass="39900">MALVDADNPSGSFVNDAGNTVTYTSTSTSAYRQFTYQGVEGAYINEAETHTHAFSEPVAGVQFIINASNISEVFTFALDGVTVDLNTLISSGVVTFVSPFAGASSPTAMSITAAGQLKGAGVSGAPGGALLTFNVPITTFQITGNGTGSGSVYDLQADTSAIVAPCFTSGTLIMTTTGEHPIETLCVGDRVQTMDHGSQPIQWIGGRGLNAALLAANPKLIPIRISAGALGANLPEQDLLVSPQHRVLVRSHIAERMFGSREVLVPANKFLTLDGINIAWDITEVTYWHILFDDHQIIWSNGAATETLFTGPEALKSLTPEARTEIRTLFPDLLDPEYIPKSARPIPPKGKLMKRLVQRHHQNQKPIFEHTDR</sequence>
<dbReference type="Pfam" id="PF13403">
    <property type="entry name" value="Hint_2"/>
    <property type="match status" value="1"/>
</dbReference>
<dbReference type="Proteomes" id="UP000530268">
    <property type="component" value="Unassembled WGS sequence"/>
</dbReference>
<dbReference type="InterPro" id="IPR036844">
    <property type="entry name" value="Hint_dom_sf"/>
</dbReference>
<feature type="domain" description="Hedgehog/Intein (Hint)" evidence="1">
    <location>
        <begin position="165"/>
        <end position="311"/>
    </location>
</feature>
<dbReference type="SUPFAM" id="SSF51294">
    <property type="entry name" value="Hedgehog/intein (Hint) domain"/>
    <property type="match status" value="1"/>
</dbReference>